<name>A0A562KP64_9FLAO</name>
<dbReference type="GO" id="GO:0019213">
    <property type="term" value="F:deacetylase activity"/>
    <property type="evidence" value="ECO:0007669"/>
    <property type="project" value="TreeGrafter"/>
</dbReference>
<organism evidence="6 7">
    <name type="scientific">Flavobacterium cheniae</name>
    <dbReference type="NCBI Taxonomy" id="295428"/>
    <lineage>
        <taxon>Bacteria</taxon>
        <taxon>Pseudomonadati</taxon>
        <taxon>Bacteroidota</taxon>
        <taxon>Flavobacteriia</taxon>
        <taxon>Flavobacteriales</taxon>
        <taxon>Flavobacteriaceae</taxon>
        <taxon>Flavobacterium</taxon>
    </lineage>
</organism>
<keyword evidence="5" id="KW-0119">Carbohydrate metabolism</keyword>
<dbReference type="Gene3D" id="3.20.20.370">
    <property type="entry name" value="Glycoside hydrolase/deacetylase"/>
    <property type="match status" value="1"/>
</dbReference>
<dbReference type="Pfam" id="PF04794">
    <property type="entry name" value="YdjC"/>
    <property type="match status" value="1"/>
</dbReference>
<dbReference type="OrthoDB" id="9774177at2"/>
<keyword evidence="4" id="KW-0460">Magnesium</keyword>
<keyword evidence="3" id="KW-0378">Hydrolase</keyword>
<dbReference type="EMBL" id="VLKM01000002">
    <property type="protein sequence ID" value="TWH97209.1"/>
    <property type="molecule type" value="Genomic_DNA"/>
</dbReference>
<comment type="caution">
    <text evidence="6">The sequence shown here is derived from an EMBL/GenBank/DDBJ whole genome shotgun (WGS) entry which is preliminary data.</text>
</comment>
<evidence type="ECO:0000256" key="3">
    <source>
        <dbReference type="ARBA" id="ARBA00022801"/>
    </source>
</evidence>
<dbReference type="GO" id="GO:0016787">
    <property type="term" value="F:hydrolase activity"/>
    <property type="evidence" value="ECO:0007669"/>
    <property type="project" value="UniProtKB-KW"/>
</dbReference>
<evidence type="ECO:0000256" key="4">
    <source>
        <dbReference type="ARBA" id="ARBA00022842"/>
    </source>
</evidence>
<dbReference type="SUPFAM" id="SSF88713">
    <property type="entry name" value="Glycoside hydrolase/deacetylase"/>
    <property type="match status" value="1"/>
</dbReference>
<dbReference type="InterPro" id="IPR006879">
    <property type="entry name" value="YdjC-like"/>
</dbReference>
<gene>
    <name evidence="6" type="ORF">IP97_00636</name>
</gene>
<dbReference type="AlphaFoldDB" id="A0A562KP64"/>
<keyword evidence="2" id="KW-0479">Metal-binding</keyword>
<sequence>MSKIIFNADDLGWSRGVNQGILKAYRYGVVNSSSWIVTTPYFDETIKLIQVNQLANIGIHINLTEGKPLLKNHTTIVDEKGSFIRNLHTLEHIDMKEVYDEIEAQIEKALATGVSINHMDTHHHIHATSKFRKVFISFSNRYQLPLRKINNTVINPIKVLKFYLDTKQAKYYTSHFSADFFASEATSQNLIQILQKNKGRNIEIMCHPGFTDEENGDYDLEREKELAILTSPEMLTFISK</sequence>
<keyword evidence="7" id="KW-1185">Reference proteome</keyword>
<comment type="cofactor">
    <cofactor evidence="1">
        <name>Mg(2+)</name>
        <dbReference type="ChEBI" id="CHEBI:18420"/>
    </cofactor>
</comment>
<evidence type="ECO:0000313" key="7">
    <source>
        <dbReference type="Proteomes" id="UP000315312"/>
    </source>
</evidence>
<evidence type="ECO:0000256" key="1">
    <source>
        <dbReference type="ARBA" id="ARBA00001946"/>
    </source>
</evidence>
<accession>A0A562KP64</accession>
<dbReference type="Proteomes" id="UP000315312">
    <property type="component" value="Unassembled WGS sequence"/>
</dbReference>
<evidence type="ECO:0000256" key="2">
    <source>
        <dbReference type="ARBA" id="ARBA00022723"/>
    </source>
</evidence>
<dbReference type="PANTHER" id="PTHR31609">
    <property type="entry name" value="YDJC DEACETYLASE FAMILY MEMBER"/>
    <property type="match status" value="1"/>
</dbReference>
<dbReference type="PANTHER" id="PTHR31609:SF1">
    <property type="entry name" value="CARBOHYDRATE DEACETYLASE"/>
    <property type="match status" value="1"/>
</dbReference>
<reference evidence="6 7" key="1">
    <citation type="journal article" date="2015" name="Stand. Genomic Sci.">
        <title>Genomic Encyclopedia of Bacterial and Archaeal Type Strains, Phase III: the genomes of soil and plant-associated and newly described type strains.</title>
        <authorList>
            <person name="Whitman W.B."/>
            <person name="Woyke T."/>
            <person name="Klenk H.P."/>
            <person name="Zhou Y."/>
            <person name="Lilburn T.G."/>
            <person name="Beck B.J."/>
            <person name="De Vos P."/>
            <person name="Vandamme P."/>
            <person name="Eisen J.A."/>
            <person name="Garrity G."/>
            <person name="Hugenholtz P."/>
            <person name="Kyrpides N.C."/>
        </authorList>
    </citation>
    <scope>NUCLEOTIDE SEQUENCE [LARGE SCALE GENOMIC DNA]</scope>
    <source>
        <strain evidence="6 7">CGMCC 1.6844</strain>
    </source>
</reference>
<dbReference type="GO" id="GO:0046872">
    <property type="term" value="F:metal ion binding"/>
    <property type="evidence" value="ECO:0007669"/>
    <property type="project" value="UniProtKB-KW"/>
</dbReference>
<dbReference type="RefSeq" id="WP_133609663.1">
    <property type="nucleotide sequence ID" value="NZ_SNZC01000003.1"/>
</dbReference>
<protein>
    <recommendedName>
        <fullName evidence="8">Glycoside hydrolase/deacetylase ChbG (UPF0249 family)</fullName>
    </recommendedName>
</protein>
<evidence type="ECO:0000256" key="5">
    <source>
        <dbReference type="ARBA" id="ARBA00023277"/>
    </source>
</evidence>
<dbReference type="InterPro" id="IPR011330">
    <property type="entry name" value="Glyco_hydro/deAcase_b/a-brl"/>
</dbReference>
<dbReference type="GO" id="GO:0005975">
    <property type="term" value="P:carbohydrate metabolic process"/>
    <property type="evidence" value="ECO:0007669"/>
    <property type="project" value="InterPro"/>
</dbReference>
<evidence type="ECO:0008006" key="8">
    <source>
        <dbReference type="Google" id="ProtNLM"/>
    </source>
</evidence>
<proteinExistence type="predicted"/>
<evidence type="ECO:0000313" key="6">
    <source>
        <dbReference type="EMBL" id="TWH97209.1"/>
    </source>
</evidence>